<dbReference type="EMBL" id="AGNL01044356">
    <property type="protein sequence ID" value="EJK49893.1"/>
    <property type="molecule type" value="Genomic_DNA"/>
</dbReference>
<dbReference type="Pfam" id="PF13365">
    <property type="entry name" value="Trypsin_2"/>
    <property type="match status" value="1"/>
</dbReference>
<dbReference type="PRINTS" id="PR00834">
    <property type="entry name" value="PROTEASES2C"/>
</dbReference>
<sequence>MRQGQIHKCYLSVVIVAVVVVDGFRSNTLSPATTVEIFDDESASSSGAEESRRRALQRVAGMVPALFGEKALALDGDSGLMQKEEFERQTVESTTTLISRNPSARRLTTDEESRIEIFERVAPSVVYIDTFSERRVNEFSTNTLEVPIGSGSGFVWDREGHIVTNFHVVQQAKTAQVTVLTPGGDKPSVRPAYTSARPGTILPDFVKTVYKAVVVGADPAKDIAVLKLVDIESAAEDLKPIEVGTSSTIRVGMGALAIVCFTGLDHTLTGGIISGIGREVKSPTGRPISNVIQTDAPINPGNSGGPLLDMEGKLLGVATAIYSPSGASAGVGFAIPADTVSYIVQMLIEKGQIVRPLLGIALLESKQARQALGVTKGVLIAEVIKGSSAESAGLRGIRSSENGIIEIGDIITAIDDMPVEKDADLYKIIDTHQPGDEVKIKVNRHEITFDEEGLPEVVLKERLVRLKLMASDDKSILNMNK</sequence>
<dbReference type="InterPro" id="IPR009003">
    <property type="entry name" value="Peptidase_S1_PA"/>
</dbReference>
<comment type="caution">
    <text evidence="7">The sequence shown here is derived from an EMBL/GenBank/DDBJ whole genome shotgun (WGS) entry which is preliminary data.</text>
</comment>
<evidence type="ECO:0000256" key="5">
    <source>
        <dbReference type="SAM" id="SignalP"/>
    </source>
</evidence>
<dbReference type="Gene3D" id="2.30.42.10">
    <property type="match status" value="1"/>
</dbReference>
<keyword evidence="2" id="KW-0645">Protease</keyword>
<dbReference type="MEROPS" id="S01.472"/>
<dbReference type="InterPro" id="IPR043504">
    <property type="entry name" value="Peptidase_S1_PA_chymotrypsin"/>
</dbReference>
<name>K0R8N1_THAOC</name>
<evidence type="ECO:0000256" key="4">
    <source>
        <dbReference type="ARBA" id="ARBA00023026"/>
    </source>
</evidence>
<dbReference type="PANTHER" id="PTHR43343:SF3">
    <property type="entry name" value="PROTEASE DO-LIKE 8, CHLOROPLASTIC"/>
    <property type="match status" value="1"/>
</dbReference>
<dbReference type="InterPro" id="IPR036034">
    <property type="entry name" value="PDZ_sf"/>
</dbReference>
<keyword evidence="4" id="KW-0843">Virulence</keyword>
<dbReference type="InterPro" id="IPR001940">
    <property type="entry name" value="Peptidase_S1C"/>
</dbReference>
<dbReference type="AlphaFoldDB" id="K0R8N1"/>
<dbReference type="eggNOG" id="KOG1320">
    <property type="taxonomic scope" value="Eukaryota"/>
</dbReference>
<dbReference type="Pfam" id="PF13180">
    <property type="entry name" value="PDZ_2"/>
    <property type="match status" value="1"/>
</dbReference>
<dbReference type="OMA" id="IMSPEGY"/>
<keyword evidence="3" id="KW-0378">Hydrolase</keyword>
<keyword evidence="8" id="KW-1185">Reference proteome</keyword>
<dbReference type="InterPro" id="IPR001478">
    <property type="entry name" value="PDZ"/>
</dbReference>
<dbReference type="PROSITE" id="PS50106">
    <property type="entry name" value="PDZ"/>
    <property type="match status" value="1"/>
</dbReference>
<evidence type="ECO:0000259" key="6">
    <source>
        <dbReference type="PROSITE" id="PS50106"/>
    </source>
</evidence>
<feature type="chain" id="PRO_5003836753" description="PDZ domain-containing protein" evidence="5">
    <location>
        <begin position="24"/>
        <end position="481"/>
    </location>
</feature>
<feature type="domain" description="PDZ" evidence="6">
    <location>
        <begin position="345"/>
        <end position="446"/>
    </location>
</feature>
<dbReference type="Gene3D" id="2.40.10.10">
    <property type="entry name" value="Trypsin-like serine proteases"/>
    <property type="match status" value="2"/>
</dbReference>
<evidence type="ECO:0000313" key="8">
    <source>
        <dbReference type="Proteomes" id="UP000266841"/>
    </source>
</evidence>
<dbReference type="SUPFAM" id="SSF50494">
    <property type="entry name" value="Trypsin-like serine proteases"/>
    <property type="match status" value="1"/>
</dbReference>
<dbReference type="SUPFAM" id="SSF50156">
    <property type="entry name" value="PDZ domain-like"/>
    <property type="match status" value="1"/>
</dbReference>
<accession>K0R8N1</accession>
<dbReference type="OrthoDB" id="4217619at2759"/>
<protein>
    <recommendedName>
        <fullName evidence="6">PDZ domain-containing protein</fullName>
    </recommendedName>
</protein>
<gene>
    <name evidence="7" type="ORF">THAOC_31183</name>
</gene>
<comment type="similarity">
    <text evidence="1">Belongs to the peptidase S1C family.</text>
</comment>
<feature type="signal peptide" evidence="5">
    <location>
        <begin position="1"/>
        <end position="23"/>
    </location>
</feature>
<evidence type="ECO:0000256" key="3">
    <source>
        <dbReference type="ARBA" id="ARBA00022801"/>
    </source>
</evidence>
<keyword evidence="5" id="KW-0732">Signal</keyword>
<reference evidence="7 8" key="1">
    <citation type="journal article" date="2012" name="Genome Biol.">
        <title>Genome and low-iron response of an oceanic diatom adapted to chronic iron limitation.</title>
        <authorList>
            <person name="Lommer M."/>
            <person name="Specht M."/>
            <person name="Roy A.S."/>
            <person name="Kraemer L."/>
            <person name="Andreson R."/>
            <person name="Gutowska M.A."/>
            <person name="Wolf J."/>
            <person name="Bergner S.V."/>
            <person name="Schilhabel M.B."/>
            <person name="Klostermeier U.C."/>
            <person name="Beiko R.G."/>
            <person name="Rosenstiel P."/>
            <person name="Hippler M."/>
            <person name="Laroche J."/>
        </authorList>
    </citation>
    <scope>NUCLEOTIDE SEQUENCE [LARGE SCALE GENOMIC DNA]</scope>
    <source>
        <strain evidence="7 8">CCMP1005</strain>
    </source>
</reference>
<evidence type="ECO:0000313" key="7">
    <source>
        <dbReference type="EMBL" id="EJK49893.1"/>
    </source>
</evidence>
<evidence type="ECO:0000256" key="1">
    <source>
        <dbReference type="ARBA" id="ARBA00010541"/>
    </source>
</evidence>
<dbReference type="GO" id="GO:0004252">
    <property type="term" value="F:serine-type endopeptidase activity"/>
    <property type="evidence" value="ECO:0007669"/>
    <property type="project" value="InterPro"/>
</dbReference>
<dbReference type="SMART" id="SM00228">
    <property type="entry name" value="PDZ"/>
    <property type="match status" value="1"/>
</dbReference>
<dbReference type="InterPro" id="IPR051201">
    <property type="entry name" value="Chloro_Bact_Ser_Proteases"/>
</dbReference>
<dbReference type="GO" id="GO:0006508">
    <property type="term" value="P:proteolysis"/>
    <property type="evidence" value="ECO:0007669"/>
    <property type="project" value="UniProtKB-KW"/>
</dbReference>
<organism evidence="7 8">
    <name type="scientific">Thalassiosira oceanica</name>
    <name type="common">Marine diatom</name>
    <dbReference type="NCBI Taxonomy" id="159749"/>
    <lineage>
        <taxon>Eukaryota</taxon>
        <taxon>Sar</taxon>
        <taxon>Stramenopiles</taxon>
        <taxon>Ochrophyta</taxon>
        <taxon>Bacillariophyta</taxon>
        <taxon>Coscinodiscophyceae</taxon>
        <taxon>Thalassiosirophycidae</taxon>
        <taxon>Thalassiosirales</taxon>
        <taxon>Thalassiosiraceae</taxon>
        <taxon>Thalassiosira</taxon>
    </lineage>
</organism>
<dbReference type="PANTHER" id="PTHR43343">
    <property type="entry name" value="PEPTIDASE S12"/>
    <property type="match status" value="1"/>
</dbReference>
<dbReference type="Proteomes" id="UP000266841">
    <property type="component" value="Unassembled WGS sequence"/>
</dbReference>
<proteinExistence type="inferred from homology"/>
<evidence type="ECO:0000256" key="2">
    <source>
        <dbReference type="ARBA" id="ARBA00022670"/>
    </source>
</evidence>